<name>A0ABT5D6T4_9BACT</name>
<proteinExistence type="predicted"/>
<dbReference type="RefSeq" id="WP_272146478.1">
    <property type="nucleotide sequence ID" value="NZ_JAQNDM010000002.1"/>
</dbReference>
<comment type="caution">
    <text evidence="1">The sequence shown here is derived from an EMBL/GenBank/DDBJ whole genome shotgun (WGS) entry which is preliminary data.</text>
</comment>
<accession>A0ABT5D6T4</accession>
<evidence type="ECO:0000313" key="2">
    <source>
        <dbReference type="Proteomes" id="UP001221838"/>
    </source>
</evidence>
<gene>
    <name evidence="1" type="ORF">POL68_05690</name>
</gene>
<sequence length="62" mass="7200">MDQPTTLRENKSSTTALFGPCAPALSFNRPPIFLMLRRHHRELFKQRALELPLLAIHPRARH</sequence>
<dbReference type="Proteomes" id="UP001221838">
    <property type="component" value="Unassembled WGS sequence"/>
</dbReference>
<organism evidence="1 2">
    <name type="scientific">Stigmatella ashevillensis</name>
    <dbReference type="NCBI Taxonomy" id="2995309"/>
    <lineage>
        <taxon>Bacteria</taxon>
        <taxon>Pseudomonadati</taxon>
        <taxon>Myxococcota</taxon>
        <taxon>Myxococcia</taxon>
        <taxon>Myxococcales</taxon>
        <taxon>Cystobacterineae</taxon>
        <taxon>Archangiaceae</taxon>
        <taxon>Stigmatella</taxon>
    </lineage>
</organism>
<dbReference type="EMBL" id="JAQNDM010000002">
    <property type="protein sequence ID" value="MDC0707957.1"/>
    <property type="molecule type" value="Genomic_DNA"/>
</dbReference>
<keyword evidence="2" id="KW-1185">Reference proteome</keyword>
<protein>
    <submittedName>
        <fullName evidence="1">Uncharacterized protein</fullName>
    </submittedName>
</protein>
<evidence type="ECO:0000313" key="1">
    <source>
        <dbReference type="EMBL" id="MDC0707957.1"/>
    </source>
</evidence>
<reference evidence="1 2" key="1">
    <citation type="submission" date="2022-11" db="EMBL/GenBank/DDBJ databases">
        <title>Minimal conservation of predation-associated metabolite biosynthetic gene clusters underscores biosynthetic potential of Myxococcota including descriptions for ten novel species: Archangium lansinium sp. nov., Myxococcus landrumus sp. nov., Nannocystis bai.</title>
        <authorList>
            <person name="Ahearne A."/>
            <person name="Stevens C."/>
            <person name="Dowd S."/>
        </authorList>
    </citation>
    <scope>NUCLEOTIDE SEQUENCE [LARGE SCALE GENOMIC DNA]</scope>
    <source>
        <strain evidence="1 2">NCWAL01</strain>
    </source>
</reference>